<name>A0AAV7TFM8_PLEWA</name>
<dbReference type="AlphaFoldDB" id="A0AAV7TFM8"/>
<comment type="caution">
    <text evidence="1">The sequence shown here is derived from an EMBL/GenBank/DDBJ whole genome shotgun (WGS) entry which is preliminary data.</text>
</comment>
<evidence type="ECO:0000313" key="1">
    <source>
        <dbReference type="EMBL" id="KAJ1175171.1"/>
    </source>
</evidence>
<dbReference type="EMBL" id="JANPWB010000006">
    <property type="protein sequence ID" value="KAJ1175171.1"/>
    <property type="molecule type" value="Genomic_DNA"/>
</dbReference>
<proteinExistence type="predicted"/>
<dbReference type="Proteomes" id="UP001066276">
    <property type="component" value="Chromosome 3_2"/>
</dbReference>
<organism evidence="1 2">
    <name type="scientific">Pleurodeles waltl</name>
    <name type="common">Iberian ribbed newt</name>
    <dbReference type="NCBI Taxonomy" id="8319"/>
    <lineage>
        <taxon>Eukaryota</taxon>
        <taxon>Metazoa</taxon>
        <taxon>Chordata</taxon>
        <taxon>Craniata</taxon>
        <taxon>Vertebrata</taxon>
        <taxon>Euteleostomi</taxon>
        <taxon>Amphibia</taxon>
        <taxon>Batrachia</taxon>
        <taxon>Caudata</taxon>
        <taxon>Salamandroidea</taxon>
        <taxon>Salamandridae</taxon>
        <taxon>Pleurodelinae</taxon>
        <taxon>Pleurodeles</taxon>
    </lineage>
</organism>
<keyword evidence="2" id="KW-1185">Reference proteome</keyword>
<gene>
    <name evidence="1" type="ORF">NDU88_000462</name>
</gene>
<reference evidence="1" key="1">
    <citation type="journal article" date="2022" name="bioRxiv">
        <title>Sequencing and chromosome-scale assembly of the giantPleurodeles waltlgenome.</title>
        <authorList>
            <person name="Brown T."/>
            <person name="Elewa A."/>
            <person name="Iarovenko S."/>
            <person name="Subramanian E."/>
            <person name="Araus A.J."/>
            <person name="Petzold A."/>
            <person name="Susuki M."/>
            <person name="Suzuki K.-i.T."/>
            <person name="Hayashi T."/>
            <person name="Toyoda A."/>
            <person name="Oliveira C."/>
            <person name="Osipova E."/>
            <person name="Leigh N.D."/>
            <person name="Simon A."/>
            <person name="Yun M.H."/>
        </authorList>
    </citation>
    <scope>NUCLEOTIDE SEQUENCE</scope>
    <source>
        <strain evidence="1">20211129_DDA</strain>
        <tissue evidence="1">Liver</tissue>
    </source>
</reference>
<accession>A0AAV7TFM8</accession>
<sequence>MEVAILDCSRLRAALFAWFKIRAAVWTAVDSLTDSLLVPSAPPLAGLWDHGSAGFPETGSRGREHHEETSTVMASDHTVVLKILDPCYKRRRITTILVSADRE</sequence>
<evidence type="ECO:0000313" key="2">
    <source>
        <dbReference type="Proteomes" id="UP001066276"/>
    </source>
</evidence>
<protein>
    <submittedName>
        <fullName evidence="1">Uncharacterized protein</fullName>
    </submittedName>
</protein>